<feature type="domain" description="Periplasmic binding protein" evidence="4">
    <location>
        <begin position="3"/>
        <end position="238"/>
    </location>
</feature>
<dbReference type="GO" id="GO:0030246">
    <property type="term" value="F:carbohydrate binding"/>
    <property type="evidence" value="ECO:0007669"/>
    <property type="project" value="UniProtKB-ARBA"/>
</dbReference>
<dbReference type="SUPFAM" id="SSF53822">
    <property type="entry name" value="Periplasmic binding protein-like I"/>
    <property type="match status" value="1"/>
</dbReference>
<dbReference type="Gene3D" id="3.40.50.2300">
    <property type="match status" value="2"/>
</dbReference>
<dbReference type="InterPro" id="IPR028082">
    <property type="entry name" value="Peripla_BP_I"/>
</dbReference>
<accession>W7QJ50</accession>
<keyword evidence="6" id="KW-1185">Reference proteome</keyword>
<reference evidence="5 6" key="1">
    <citation type="journal article" date="2014" name="Genome Announc.">
        <title>Draft Genome Sequence of the Agar-Degrading Bacterium Catenovulum sp. Strain DS-2, Isolated from Intestines of Haliotis diversicolor.</title>
        <authorList>
            <person name="Shan D."/>
            <person name="Li X."/>
            <person name="Gu Z."/>
            <person name="Wei G."/>
            <person name="Gao Z."/>
            <person name="Shao Z."/>
        </authorList>
    </citation>
    <scope>NUCLEOTIDE SEQUENCE [LARGE SCALE GENOMIC DNA]</scope>
    <source>
        <strain evidence="5 6">DS-2</strain>
    </source>
</reference>
<dbReference type="AlphaFoldDB" id="W7QJ50"/>
<dbReference type="EMBL" id="ARZY01000002">
    <property type="protein sequence ID" value="EWH11911.1"/>
    <property type="molecule type" value="Genomic_DNA"/>
</dbReference>
<evidence type="ECO:0000256" key="2">
    <source>
        <dbReference type="ARBA" id="ARBA00007639"/>
    </source>
</evidence>
<dbReference type="PANTHER" id="PTHR46847">
    <property type="entry name" value="D-ALLOSE-BINDING PERIPLASMIC PROTEIN-RELATED"/>
    <property type="match status" value="1"/>
</dbReference>
<comment type="caution">
    <text evidence="5">The sequence shown here is derived from an EMBL/GenBank/DDBJ whole genome shotgun (WGS) entry which is preliminary data.</text>
</comment>
<dbReference type="eggNOG" id="COG1879">
    <property type="taxonomic scope" value="Bacteria"/>
</dbReference>
<protein>
    <submittedName>
        <fullName evidence="5">Monosaccharide ABC transporter substrate-binding protein, CUT2 family</fullName>
    </submittedName>
</protein>
<dbReference type="Proteomes" id="UP000019276">
    <property type="component" value="Unassembled WGS sequence"/>
</dbReference>
<sequence>MVTAGGGHTFWNATTLGAQKAATDNGYQIISRGTYESTTASAQLSIINFFQNYKCDGLILAPNEKSVVDALALNYDKPIMLIDRKPENSQLPVVKTNDYFAGELAAKQLIQLSQKTIDLAVVLNNQTEAHLNQRALGFTNLLKQTFSQVKLKHLHSGRSVGSAREMIFQQEELIRSAQVVYATNELGSLALNQDLAEIENIKIGFDCHPALIKATTANKMLGFISQNAFQIGYASAVKLIKNIESQTPLTSLYLNSMFIDYAFIQKLPEPNCKNIYQYLAHTSSN</sequence>
<evidence type="ECO:0000256" key="3">
    <source>
        <dbReference type="ARBA" id="ARBA00022729"/>
    </source>
</evidence>
<dbReference type="GO" id="GO:0055085">
    <property type="term" value="P:transmembrane transport"/>
    <property type="evidence" value="ECO:0007669"/>
    <property type="project" value="UniProtKB-ARBA"/>
</dbReference>
<evidence type="ECO:0000256" key="1">
    <source>
        <dbReference type="ARBA" id="ARBA00004196"/>
    </source>
</evidence>
<organism evidence="5 6">
    <name type="scientific">Catenovulum agarivorans DS-2</name>
    <dbReference type="NCBI Taxonomy" id="1328313"/>
    <lineage>
        <taxon>Bacteria</taxon>
        <taxon>Pseudomonadati</taxon>
        <taxon>Pseudomonadota</taxon>
        <taxon>Gammaproteobacteria</taxon>
        <taxon>Alteromonadales</taxon>
        <taxon>Alteromonadaceae</taxon>
        <taxon>Catenovulum</taxon>
    </lineage>
</organism>
<comment type="subcellular location">
    <subcellularLocation>
        <location evidence="1">Cell envelope</location>
    </subcellularLocation>
</comment>
<evidence type="ECO:0000259" key="4">
    <source>
        <dbReference type="Pfam" id="PF13407"/>
    </source>
</evidence>
<dbReference type="PANTHER" id="PTHR46847:SF1">
    <property type="entry name" value="D-ALLOSE-BINDING PERIPLASMIC PROTEIN-RELATED"/>
    <property type="match status" value="1"/>
</dbReference>
<dbReference type="STRING" id="1328313.DS2_01968"/>
<dbReference type="GO" id="GO:0030313">
    <property type="term" value="C:cell envelope"/>
    <property type="evidence" value="ECO:0007669"/>
    <property type="project" value="UniProtKB-SubCell"/>
</dbReference>
<dbReference type="Pfam" id="PF13407">
    <property type="entry name" value="Peripla_BP_4"/>
    <property type="match status" value="1"/>
</dbReference>
<keyword evidence="3" id="KW-0732">Signal</keyword>
<dbReference type="RefSeq" id="WP_035012934.1">
    <property type="nucleotide sequence ID" value="NZ_ARZY01000002.1"/>
</dbReference>
<name>W7QJ50_9ALTE</name>
<evidence type="ECO:0000313" key="5">
    <source>
        <dbReference type="EMBL" id="EWH11911.1"/>
    </source>
</evidence>
<proteinExistence type="inferred from homology"/>
<comment type="similarity">
    <text evidence="2">Belongs to the bacterial solute-binding protein 2 family.</text>
</comment>
<evidence type="ECO:0000313" key="6">
    <source>
        <dbReference type="Proteomes" id="UP000019276"/>
    </source>
</evidence>
<dbReference type="InterPro" id="IPR025997">
    <property type="entry name" value="SBP_2_dom"/>
</dbReference>
<gene>
    <name evidence="5" type="ORF">DS2_01968</name>
</gene>